<organism evidence="1 2">
    <name type="scientific">Phytophthora megakarya</name>
    <dbReference type="NCBI Taxonomy" id="4795"/>
    <lineage>
        <taxon>Eukaryota</taxon>
        <taxon>Sar</taxon>
        <taxon>Stramenopiles</taxon>
        <taxon>Oomycota</taxon>
        <taxon>Peronosporomycetes</taxon>
        <taxon>Peronosporales</taxon>
        <taxon>Peronosporaceae</taxon>
        <taxon>Phytophthora</taxon>
    </lineage>
</organism>
<name>A0A225WTF4_9STRA</name>
<proteinExistence type="predicted"/>
<sequence length="470" mass="51462">MQVSTGDGSVAEIRQAVAAQLERERELASQDGEGADRYIATVRLHMTTSCYKYGEEVVDGSNQGDCKAKDPVASTMTGALFMTTATRDIPVHSGNVSASEEGDAVTSEVCQTEEGDTATCVPTALTTDEYADWVKAELGLELKDKTVADLGNIARIRMAIRQFRCEEKRRCTQRAKAKMAEIKHNDDEVTHAVAALEAEQRTRRQQQATEAREALEVRRRQRSTGGGVRVNEIARVNLVRHVRTTVAATLTDGDDGVSVEAGDGLPRGKKKSTRAPVTYVEGIGGFLLDVLGVWTFDLINVYGQKVTIEACIVEGCTSEFLLGVDVLGQHRATMDFDRGEVRNAERGRGVIIPFRAAEDESDSKAGAVRKAKFTNLHQRANGKALVPAVNTHGGRIKLPSKRELGVWIPVNDDIELLRMHGELQTDRVRGWLDELGDTNTPLDDEGDVIIGTKAKARGYYYLNSYARAVR</sequence>
<evidence type="ECO:0000313" key="1">
    <source>
        <dbReference type="EMBL" id="OWZ20923.1"/>
    </source>
</evidence>
<keyword evidence="2" id="KW-1185">Reference proteome</keyword>
<dbReference type="InterPro" id="IPR021109">
    <property type="entry name" value="Peptidase_aspartic_dom_sf"/>
</dbReference>
<dbReference type="Proteomes" id="UP000198211">
    <property type="component" value="Unassembled WGS sequence"/>
</dbReference>
<accession>A0A225WTF4</accession>
<comment type="caution">
    <text evidence="1">The sequence shown here is derived from an EMBL/GenBank/DDBJ whole genome shotgun (WGS) entry which is preliminary data.</text>
</comment>
<gene>
    <name evidence="1" type="ORF">PHMEG_0004598</name>
</gene>
<dbReference type="Gene3D" id="2.40.70.10">
    <property type="entry name" value="Acid Proteases"/>
    <property type="match status" value="1"/>
</dbReference>
<dbReference type="EMBL" id="NBNE01000274">
    <property type="protein sequence ID" value="OWZ20923.1"/>
    <property type="molecule type" value="Genomic_DNA"/>
</dbReference>
<dbReference type="AlphaFoldDB" id="A0A225WTF4"/>
<reference evidence="2" key="1">
    <citation type="submission" date="2017-03" db="EMBL/GenBank/DDBJ databases">
        <title>Phytopthora megakarya and P. palmivora, two closely related causual agents of cacao black pod achieved similar genome size and gene model numbers by different mechanisms.</title>
        <authorList>
            <person name="Ali S."/>
            <person name="Shao J."/>
            <person name="Larry D.J."/>
            <person name="Kronmiller B."/>
            <person name="Shen D."/>
            <person name="Strem M.D."/>
            <person name="Melnick R.L."/>
            <person name="Guiltinan M.J."/>
            <person name="Tyler B.M."/>
            <person name="Meinhardt L.W."/>
            <person name="Bailey B.A."/>
        </authorList>
    </citation>
    <scope>NUCLEOTIDE SEQUENCE [LARGE SCALE GENOMIC DNA]</scope>
    <source>
        <strain evidence="2">zdho120</strain>
    </source>
</reference>
<protein>
    <submittedName>
        <fullName evidence="1">Uncharacterized protein</fullName>
    </submittedName>
</protein>
<evidence type="ECO:0000313" key="2">
    <source>
        <dbReference type="Proteomes" id="UP000198211"/>
    </source>
</evidence>